<evidence type="ECO:0000313" key="2">
    <source>
        <dbReference type="Proteomes" id="UP000027135"/>
    </source>
</evidence>
<evidence type="ECO:0000313" key="1">
    <source>
        <dbReference type="EMBL" id="KDR24103.1"/>
    </source>
</evidence>
<dbReference type="Proteomes" id="UP000027135">
    <property type="component" value="Unassembled WGS sequence"/>
</dbReference>
<sequence>MLCSKGPCTSVGHTLTIRDTYQLMQYPGHVAYSVEAVSRPSFRETTFSRTIQHCLAYHQWSAYRRLRNTALHYTSQQPRRQPSSMLRLLCGGNKNTFLPNVRICQQESGPNRFVIL</sequence>
<protein>
    <submittedName>
        <fullName evidence="1">Uncharacterized protein</fullName>
    </submittedName>
</protein>
<proteinExistence type="predicted"/>
<dbReference type="AlphaFoldDB" id="A0A067RM56"/>
<gene>
    <name evidence="1" type="ORF">L798_03758</name>
</gene>
<dbReference type="InParanoid" id="A0A067RM56"/>
<keyword evidence="2" id="KW-1185">Reference proteome</keyword>
<organism evidence="1 2">
    <name type="scientific">Zootermopsis nevadensis</name>
    <name type="common">Dampwood termite</name>
    <dbReference type="NCBI Taxonomy" id="136037"/>
    <lineage>
        <taxon>Eukaryota</taxon>
        <taxon>Metazoa</taxon>
        <taxon>Ecdysozoa</taxon>
        <taxon>Arthropoda</taxon>
        <taxon>Hexapoda</taxon>
        <taxon>Insecta</taxon>
        <taxon>Pterygota</taxon>
        <taxon>Neoptera</taxon>
        <taxon>Polyneoptera</taxon>
        <taxon>Dictyoptera</taxon>
        <taxon>Blattodea</taxon>
        <taxon>Blattoidea</taxon>
        <taxon>Termitoidae</taxon>
        <taxon>Termopsidae</taxon>
        <taxon>Zootermopsis</taxon>
    </lineage>
</organism>
<accession>A0A067RM56</accession>
<dbReference type="EMBL" id="KK852427">
    <property type="protein sequence ID" value="KDR24103.1"/>
    <property type="molecule type" value="Genomic_DNA"/>
</dbReference>
<reference evidence="1 2" key="1">
    <citation type="journal article" date="2014" name="Nat. Commun.">
        <title>Molecular traces of alternative social organization in a termite genome.</title>
        <authorList>
            <person name="Terrapon N."/>
            <person name="Li C."/>
            <person name="Robertson H.M."/>
            <person name="Ji L."/>
            <person name="Meng X."/>
            <person name="Booth W."/>
            <person name="Chen Z."/>
            <person name="Childers C.P."/>
            <person name="Glastad K.M."/>
            <person name="Gokhale K."/>
            <person name="Gowin J."/>
            <person name="Gronenberg W."/>
            <person name="Hermansen R.A."/>
            <person name="Hu H."/>
            <person name="Hunt B.G."/>
            <person name="Huylmans A.K."/>
            <person name="Khalil S.M."/>
            <person name="Mitchell R.D."/>
            <person name="Munoz-Torres M.C."/>
            <person name="Mustard J.A."/>
            <person name="Pan H."/>
            <person name="Reese J.T."/>
            <person name="Scharf M.E."/>
            <person name="Sun F."/>
            <person name="Vogel H."/>
            <person name="Xiao J."/>
            <person name="Yang W."/>
            <person name="Yang Z."/>
            <person name="Yang Z."/>
            <person name="Zhou J."/>
            <person name="Zhu J."/>
            <person name="Brent C.S."/>
            <person name="Elsik C.G."/>
            <person name="Goodisman M.A."/>
            <person name="Liberles D.A."/>
            <person name="Roe R.M."/>
            <person name="Vargo E.L."/>
            <person name="Vilcinskas A."/>
            <person name="Wang J."/>
            <person name="Bornberg-Bauer E."/>
            <person name="Korb J."/>
            <person name="Zhang G."/>
            <person name="Liebig J."/>
        </authorList>
    </citation>
    <scope>NUCLEOTIDE SEQUENCE [LARGE SCALE GENOMIC DNA]</scope>
    <source>
        <tissue evidence="1">Whole organism</tissue>
    </source>
</reference>
<name>A0A067RM56_ZOONE</name>